<sequence length="620" mass="67683">MTGGGTDGPPFDGKAFVRQLTPAPGVYRMLAADGSVLYVGKAASLRKRVASYFLKEQPSRRIALMVAQIAGIEVTVTRTESEALILENQLIKSLRPRYNVLLRDDKSYPHILLTDETWPRLAWHRGPRSVPGRYFGPYTSSAAVRETLDLMAKLFKLRTCEDSVFRNRSRPCLQHQIGRCSAPCVGLVATREYDATVRRAALFLEGRSGELVDELGKAMEAASARLEFEQAAQLRDQIAAIRRIQARQYVEGEQVEMDVLACVVRQGAACVLLLSFRNGFNQGTRSHFPRTNGAESPEEVLGAFVAQHYLEQRPPREIVLSHAIPDQQLLQDVFTAQAGRKVELKSAVRGERARYLELAQQNAELALATELASSASQRARLASLQELLGLESAPARIECFDISHTMGEATVASCVVFDAEGPVRGQYRRFNIAGIEPGDDYAAMRQALERRFRRGMDEGVLPDLLLIDGGTGQLAQAREVLAELGVTGVAMVGVAKGEARRAGHEALVLPDGRELRPGAASPGLQLVQQVRDEAHRFALTGHRGKRQKARETSRLEDIPGIGPRRRAALLKHFGGLAGLRDAGAEEIARVEGVSSALAQRIHAALHGLGPQSPGSEPPDA</sequence>
<organism evidence="17 18">
    <name type="scientific">Arenimonas caeni</name>
    <dbReference type="NCBI Taxonomy" id="2058085"/>
    <lineage>
        <taxon>Bacteria</taxon>
        <taxon>Pseudomonadati</taxon>
        <taxon>Pseudomonadota</taxon>
        <taxon>Gammaproteobacteria</taxon>
        <taxon>Lysobacterales</taxon>
        <taxon>Lysobacteraceae</taxon>
        <taxon>Arenimonas</taxon>
    </lineage>
</organism>
<dbReference type="SMART" id="SM00278">
    <property type="entry name" value="HhH1"/>
    <property type="match status" value="2"/>
</dbReference>
<dbReference type="CDD" id="cd10434">
    <property type="entry name" value="GIY-YIG_UvrC_Cho"/>
    <property type="match status" value="1"/>
</dbReference>
<dbReference type="InterPro" id="IPR000305">
    <property type="entry name" value="GIY-YIG_endonuc"/>
</dbReference>
<gene>
    <name evidence="13 17" type="primary">uvrC</name>
    <name evidence="17" type="ORF">C6N40_03660</name>
</gene>
<evidence type="ECO:0000256" key="7">
    <source>
        <dbReference type="ARBA" id="ARBA00023236"/>
    </source>
</evidence>
<evidence type="ECO:0000313" key="18">
    <source>
        <dbReference type="Proteomes" id="UP000241736"/>
    </source>
</evidence>
<evidence type="ECO:0000259" key="14">
    <source>
        <dbReference type="PROSITE" id="PS50151"/>
    </source>
</evidence>
<dbReference type="InterPro" id="IPR038476">
    <property type="entry name" value="UvrC_RNase_H_dom_sf"/>
</dbReference>
<feature type="domain" description="GIY-YIG" evidence="15">
    <location>
        <begin position="22"/>
        <end position="100"/>
    </location>
</feature>
<dbReference type="InterPro" id="IPR001943">
    <property type="entry name" value="UVR_dom"/>
</dbReference>
<dbReference type="SMART" id="SM00465">
    <property type="entry name" value="GIYc"/>
    <property type="match status" value="1"/>
</dbReference>
<dbReference type="FunFam" id="3.30.420.340:FF:000001">
    <property type="entry name" value="UvrABC system protein C"/>
    <property type="match status" value="1"/>
</dbReference>
<evidence type="ECO:0000256" key="3">
    <source>
        <dbReference type="ARBA" id="ARBA00022763"/>
    </source>
</evidence>
<comment type="similarity">
    <text evidence="9 13">Belongs to the UvrC family.</text>
</comment>
<comment type="subunit">
    <text evidence="10 13">Interacts with UvrB in an incision complex.</text>
</comment>
<dbReference type="Pfam" id="PF08459">
    <property type="entry name" value="UvrC_RNaseH_dom"/>
    <property type="match status" value="1"/>
</dbReference>
<evidence type="ECO:0000259" key="16">
    <source>
        <dbReference type="PROSITE" id="PS50165"/>
    </source>
</evidence>
<dbReference type="AlphaFoldDB" id="A0A2P6MB92"/>
<dbReference type="InterPro" id="IPR010994">
    <property type="entry name" value="RuvA_2-like"/>
</dbReference>
<comment type="subcellular location">
    <subcellularLocation>
        <location evidence="1 13">Cytoplasm</location>
    </subcellularLocation>
</comment>
<keyword evidence="6 13" id="KW-0234">DNA repair</keyword>
<dbReference type="SUPFAM" id="SSF82771">
    <property type="entry name" value="GIY-YIG endonuclease"/>
    <property type="match status" value="1"/>
</dbReference>
<dbReference type="FunFam" id="1.10.150.20:FF:000005">
    <property type="entry name" value="UvrABC system protein C"/>
    <property type="match status" value="1"/>
</dbReference>
<dbReference type="Gene3D" id="1.10.150.20">
    <property type="entry name" value="5' to 3' exonuclease, C-terminal subdomain"/>
    <property type="match status" value="1"/>
</dbReference>
<dbReference type="PANTHER" id="PTHR30562">
    <property type="entry name" value="UVRC/OXIDOREDUCTASE"/>
    <property type="match status" value="1"/>
</dbReference>
<evidence type="ECO:0000256" key="13">
    <source>
        <dbReference type="HAMAP-Rule" id="MF_00203"/>
    </source>
</evidence>
<evidence type="ECO:0000256" key="12">
    <source>
        <dbReference type="ARBA" id="ARBA00077138"/>
    </source>
</evidence>
<dbReference type="GO" id="GO:0003677">
    <property type="term" value="F:DNA binding"/>
    <property type="evidence" value="ECO:0007669"/>
    <property type="project" value="UniProtKB-UniRule"/>
</dbReference>
<evidence type="ECO:0000256" key="1">
    <source>
        <dbReference type="ARBA" id="ARBA00004496"/>
    </source>
</evidence>
<dbReference type="PROSITE" id="PS50165">
    <property type="entry name" value="UVRC"/>
    <property type="match status" value="1"/>
</dbReference>
<keyword evidence="4 13" id="KW-0228">DNA excision</keyword>
<dbReference type="Proteomes" id="UP000241736">
    <property type="component" value="Unassembled WGS sequence"/>
</dbReference>
<dbReference type="InterPro" id="IPR001162">
    <property type="entry name" value="UvrC_RNase_H_dom"/>
</dbReference>
<dbReference type="Gene3D" id="3.30.420.340">
    <property type="entry name" value="UvrC, RNAse H endonuclease domain"/>
    <property type="match status" value="1"/>
</dbReference>
<dbReference type="PROSITE" id="PS50151">
    <property type="entry name" value="UVR"/>
    <property type="match status" value="1"/>
</dbReference>
<dbReference type="PANTHER" id="PTHR30562:SF1">
    <property type="entry name" value="UVRABC SYSTEM PROTEIN C"/>
    <property type="match status" value="1"/>
</dbReference>
<keyword evidence="2 13" id="KW-0963">Cytoplasm</keyword>
<dbReference type="OrthoDB" id="9804933at2"/>
<dbReference type="Pfam" id="PF02151">
    <property type="entry name" value="UVR"/>
    <property type="match status" value="1"/>
</dbReference>
<dbReference type="InterPro" id="IPR035901">
    <property type="entry name" value="GIY-YIG_endonuc_sf"/>
</dbReference>
<name>A0A2P6MB92_9GAMM</name>
<dbReference type="InterPro" id="IPR036876">
    <property type="entry name" value="UVR_dom_sf"/>
</dbReference>
<comment type="caution">
    <text evidence="17">The sequence shown here is derived from an EMBL/GenBank/DDBJ whole genome shotgun (WGS) entry which is preliminary data.</text>
</comment>
<evidence type="ECO:0000256" key="8">
    <source>
        <dbReference type="ARBA" id="ARBA00059452"/>
    </source>
</evidence>
<keyword evidence="18" id="KW-1185">Reference proteome</keyword>
<feature type="domain" description="UvrC family homology region profile" evidence="16">
    <location>
        <begin position="259"/>
        <end position="481"/>
    </location>
</feature>
<dbReference type="GO" id="GO:0006289">
    <property type="term" value="P:nucleotide-excision repair"/>
    <property type="evidence" value="ECO:0007669"/>
    <property type="project" value="UniProtKB-UniRule"/>
</dbReference>
<dbReference type="Pfam" id="PF22920">
    <property type="entry name" value="UvrC_RNaseH"/>
    <property type="match status" value="1"/>
</dbReference>
<evidence type="ECO:0000259" key="15">
    <source>
        <dbReference type="PROSITE" id="PS50164"/>
    </source>
</evidence>
<dbReference type="Pfam" id="PF14520">
    <property type="entry name" value="HHH_5"/>
    <property type="match status" value="1"/>
</dbReference>
<evidence type="ECO:0000256" key="9">
    <source>
        <dbReference type="ARBA" id="ARBA00061531"/>
    </source>
</evidence>
<protein>
    <recommendedName>
        <fullName evidence="11 13">UvrABC system protein C</fullName>
        <shortName evidence="13">Protein UvrC</shortName>
    </recommendedName>
    <alternativeName>
        <fullName evidence="12 13">Excinuclease ABC subunit C</fullName>
    </alternativeName>
</protein>
<evidence type="ECO:0000256" key="4">
    <source>
        <dbReference type="ARBA" id="ARBA00022769"/>
    </source>
</evidence>
<dbReference type="GO" id="GO:0009432">
    <property type="term" value="P:SOS response"/>
    <property type="evidence" value="ECO:0007669"/>
    <property type="project" value="UniProtKB-UniRule"/>
</dbReference>
<accession>A0A2P6MB92</accession>
<keyword evidence="3 13" id="KW-0227">DNA damage</keyword>
<dbReference type="SUPFAM" id="SSF46600">
    <property type="entry name" value="C-terminal UvrC-binding domain of UvrB"/>
    <property type="match status" value="1"/>
</dbReference>
<dbReference type="InterPro" id="IPR047296">
    <property type="entry name" value="GIY-YIG_UvrC_Cho"/>
</dbReference>
<evidence type="ECO:0000256" key="2">
    <source>
        <dbReference type="ARBA" id="ARBA00022490"/>
    </source>
</evidence>
<dbReference type="HAMAP" id="MF_00203">
    <property type="entry name" value="UvrC"/>
    <property type="match status" value="1"/>
</dbReference>
<dbReference type="InterPro" id="IPR003583">
    <property type="entry name" value="Hlx-hairpin-Hlx_DNA-bd_motif"/>
</dbReference>
<dbReference type="Gene3D" id="4.10.860.10">
    <property type="entry name" value="UVR domain"/>
    <property type="match status" value="1"/>
</dbReference>
<dbReference type="RefSeq" id="WP_106989639.1">
    <property type="nucleotide sequence ID" value="NZ_KZ679085.1"/>
</dbReference>
<evidence type="ECO:0000313" key="17">
    <source>
        <dbReference type="EMBL" id="PRH83260.1"/>
    </source>
</evidence>
<dbReference type="FunFam" id="3.40.1440.10:FF:000001">
    <property type="entry name" value="UvrABC system protein C"/>
    <property type="match status" value="1"/>
</dbReference>
<dbReference type="GO" id="GO:0009381">
    <property type="term" value="F:excinuclease ABC activity"/>
    <property type="evidence" value="ECO:0007669"/>
    <property type="project" value="UniProtKB-UniRule"/>
</dbReference>
<dbReference type="GO" id="GO:0005737">
    <property type="term" value="C:cytoplasm"/>
    <property type="evidence" value="ECO:0007669"/>
    <property type="project" value="UniProtKB-SubCell"/>
</dbReference>
<dbReference type="InterPro" id="IPR050066">
    <property type="entry name" value="UvrABC_protein_C"/>
</dbReference>
<proteinExistence type="inferred from homology"/>
<comment type="function">
    <text evidence="8 13">The UvrABC repair system catalyzes the recognition and processing of DNA lesions. UvrC both incises the 5' and 3' sides of the lesion. The N-terminal half is responsible for the 3' incision and the C-terminal half is responsible for the 5' incision.</text>
</comment>
<evidence type="ECO:0000256" key="6">
    <source>
        <dbReference type="ARBA" id="ARBA00023204"/>
    </source>
</evidence>
<dbReference type="NCBIfam" id="NF001824">
    <property type="entry name" value="PRK00558.1-5"/>
    <property type="match status" value="1"/>
</dbReference>
<dbReference type="InterPro" id="IPR004791">
    <property type="entry name" value="UvrC"/>
</dbReference>
<feature type="domain" description="UVR" evidence="14">
    <location>
        <begin position="209"/>
        <end position="244"/>
    </location>
</feature>
<keyword evidence="7 13" id="KW-0742">SOS response</keyword>
<dbReference type="EMBL" id="PVLF01000003">
    <property type="protein sequence ID" value="PRH83260.1"/>
    <property type="molecule type" value="Genomic_DNA"/>
</dbReference>
<dbReference type="GO" id="GO:0009380">
    <property type="term" value="C:excinuclease repair complex"/>
    <property type="evidence" value="ECO:0007669"/>
    <property type="project" value="InterPro"/>
</dbReference>
<evidence type="ECO:0000256" key="5">
    <source>
        <dbReference type="ARBA" id="ARBA00022881"/>
    </source>
</evidence>
<dbReference type="Pfam" id="PF01541">
    <property type="entry name" value="GIY-YIG"/>
    <property type="match status" value="1"/>
</dbReference>
<dbReference type="PROSITE" id="PS50164">
    <property type="entry name" value="GIY_YIG"/>
    <property type="match status" value="1"/>
</dbReference>
<evidence type="ECO:0000256" key="10">
    <source>
        <dbReference type="ARBA" id="ARBA00062841"/>
    </source>
</evidence>
<reference evidence="17 18" key="1">
    <citation type="submission" date="2018-03" db="EMBL/GenBank/DDBJ databases">
        <title>Arenimonas caeni sp. nov., isolated from activated sludge.</title>
        <authorList>
            <person name="Liu H."/>
        </authorList>
    </citation>
    <scope>NUCLEOTIDE SEQUENCE [LARGE SCALE GENOMIC DNA]</scope>
    <source>
        <strain evidence="18">z29</strain>
    </source>
</reference>
<dbReference type="SUPFAM" id="SSF47781">
    <property type="entry name" value="RuvA domain 2-like"/>
    <property type="match status" value="1"/>
</dbReference>
<dbReference type="Gene3D" id="3.40.1440.10">
    <property type="entry name" value="GIY-YIG endonuclease"/>
    <property type="match status" value="1"/>
</dbReference>
<keyword evidence="5 13" id="KW-0267">Excision nuclease</keyword>
<dbReference type="NCBIfam" id="TIGR00194">
    <property type="entry name" value="uvrC"/>
    <property type="match status" value="1"/>
</dbReference>
<evidence type="ECO:0000256" key="11">
    <source>
        <dbReference type="ARBA" id="ARBA00067419"/>
    </source>
</evidence>